<dbReference type="RefSeq" id="WP_016491466.1">
    <property type="nucleotide sequence ID" value="NC_021499.1"/>
</dbReference>
<dbReference type="PATRIC" id="fig|1245471.3.peg.1554"/>
<name>S6BDW4_METRE</name>
<keyword evidence="3" id="KW-1185">Reference proteome</keyword>
<feature type="region of interest" description="Disordered" evidence="1">
    <location>
        <begin position="61"/>
        <end position="84"/>
    </location>
</feature>
<dbReference type="STRING" id="1245471.PCA10_15320"/>
<reference evidence="2 3" key="1">
    <citation type="journal article" date="2013" name="Genome Announc.">
        <title>Complete Genome Sequence of the Carbazole Degrader Pseudomonas resinovorans Strain CA10 (NBRC 106553).</title>
        <authorList>
            <person name="Shintani M."/>
            <person name="Hosoyama A."/>
            <person name="Ohji S."/>
            <person name="Tsuchikane K."/>
            <person name="Takarada H."/>
            <person name="Yamazoe A."/>
            <person name="Fujita N."/>
            <person name="Nojiri H."/>
        </authorList>
    </citation>
    <scope>NUCLEOTIDE SEQUENCE [LARGE SCALE GENOMIC DNA]</scope>
    <source>
        <strain evidence="2 3">NBRC 106553</strain>
    </source>
</reference>
<dbReference type="AlphaFoldDB" id="S6BDW4"/>
<dbReference type="HOGENOM" id="CLU_2525038_0_0_6"/>
<dbReference type="KEGG" id="pre:PCA10_15320"/>
<dbReference type="Proteomes" id="UP000015503">
    <property type="component" value="Chromosome"/>
</dbReference>
<gene>
    <name evidence="2" type="ORF">PCA10_15320</name>
</gene>
<sequence>MRRYVSLQSLILVKSREHDFVLTPTTAEDLASFGLRFLVAELGTEGARLFLRKKFSEYRPDYRGIGRDDGPARKDEEQHPAQRY</sequence>
<protein>
    <submittedName>
        <fullName evidence="2">Uncharacterized protein</fullName>
    </submittedName>
</protein>
<evidence type="ECO:0000256" key="1">
    <source>
        <dbReference type="SAM" id="MobiDB-lite"/>
    </source>
</evidence>
<dbReference type="EMBL" id="AP013068">
    <property type="protein sequence ID" value="BAN47264.1"/>
    <property type="molecule type" value="Genomic_DNA"/>
</dbReference>
<accession>S6BDW4</accession>
<proteinExistence type="predicted"/>
<dbReference type="OrthoDB" id="6920147at2"/>
<organism evidence="2 3">
    <name type="scientific">Metapseudomonas resinovorans NBRC 106553</name>
    <dbReference type="NCBI Taxonomy" id="1245471"/>
    <lineage>
        <taxon>Bacteria</taxon>
        <taxon>Pseudomonadati</taxon>
        <taxon>Pseudomonadota</taxon>
        <taxon>Gammaproteobacteria</taxon>
        <taxon>Pseudomonadales</taxon>
        <taxon>Pseudomonadaceae</taxon>
        <taxon>Metapseudomonas</taxon>
    </lineage>
</organism>
<evidence type="ECO:0000313" key="2">
    <source>
        <dbReference type="EMBL" id="BAN47264.1"/>
    </source>
</evidence>
<evidence type="ECO:0000313" key="3">
    <source>
        <dbReference type="Proteomes" id="UP000015503"/>
    </source>
</evidence>